<organism evidence="1 2">
    <name type="scientific">Shewanella cutis</name>
    <dbReference type="NCBI Taxonomy" id="2766780"/>
    <lineage>
        <taxon>Bacteria</taxon>
        <taxon>Pseudomonadati</taxon>
        <taxon>Pseudomonadota</taxon>
        <taxon>Gammaproteobacteria</taxon>
        <taxon>Alteromonadales</taxon>
        <taxon>Shewanellaceae</taxon>
        <taxon>Shewanella</taxon>
    </lineage>
</organism>
<gene>
    <name evidence="1" type="ORF">H9J30_16445</name>
</gene>
<protein>
    <recommendedName>
        <fullName evidence="3">Apea-like HEPN domain-containing protein</fullName>
    </recommendedName>
</protein>
<dbReference type="RefSeq" id="WP_240131997.1">
    <property type="nucleotide sequence ID" value="NZ_JACSDI010000015.1"/>
</dbReference>
<accession>A0ABS9QYQ3</accession>
<evidence type="ECO:0000313" key="1">
    <source>
        <dbReference type="EMBL" id="MCG9965496.1"/>
    </source>
</evidence>
<evidence type="ECO:0000313" key="2">
    <source>
        <dbReference type="Proteomes" id="UP000829384"/>
    </source>
</evidence>
<comment type="caution">
    <text evidence="1">The sequence shown here is derived from an EMBL/GenBank/DDBJ whole genome shotgun (WGS) entry which is preliminary data.</text>
</comment>
<evidence type="ECO:0008006" key="3">
    <source>
        <dbReference type="Google" id="ProtNLM"/>
    </source>
</evidence>
<sequence>MKCEKCSEFRELPLHLHELYMFCDLLRNKSDVYKLSKNELKQETEAHTESIAKWLKLASQLDNVQLNPFRYEEAHYWCESAGDELDSDAYHNSSIITPLTRFLFISNALEETYRFTNSQYEFHYARAQLKNNSLERKRNYSAQAAWLLDEVYSDLEVPLHYGHKVDGYLAQVKEYQKRFDNSFDIQLENNGKLSFGLSLVRNIRNHIAHGVFPIVDNPEYSHECFNPKTKNLILNILGFSSRIATMNIQIILNATHHGFESEFYRYLCGDPDFGHKLEQCITPEYLRRLHLKQDFGLNESSQWAIRSTWEEEG</sequence>
<dbReference type="EMBL" id="JACSDI010000015">
    <property type="protein sequence ID" value="MCG9965496.1"/>
    <property type="molecule type" value="Genomic_DNA"/>
</dbReference>
<dbReference type="Proteomes" id="UP000829384">
    <property type="component" value="Unassembled WGS sequence"/>
</dbReference>
<proteinExistence type="predicted"/>
<name>A0ABS9QYQ3_9GAMM</name>
<reference evidence="1 2" key="1">
    <citation type="submission" date="2020-08" db="EMBL/GenBank/DDBJ databases">
        <title>Whole genome sequence of Shewanella sp strain PS-2.</title>
        <authorList>
            <person name="Das S.K."/>
        </authorList>
    </citation>
    <scope>NUCLEOTIDE SEQUENCE [LARGE SCALE GENOMIC DNA]</scope>
    <source>
        <strain evidence="1 2">PS-2</strain>
    </source>
</reference>
<keyword evidence="2" id="KW-1185">Reference proteome</keyword>